<keyword evidence="2" id="KW-1185">Reference proteome</keyword>
<evidence type="ECO:0000313" key="1">
    <source>
        <dbReference type="EMBL" id="TCK72843.1"/>
    </source>
</evidence>
<name>A0A4R1L715_9BACT</name>
<dbReference type="RefSeq" id="WP_207901417.1">
    <property type="nucleotide sequence ID" value="NZ_SMGK01000003.1"/>
</dbReference>
<dbReference type="InterPro" id="IPR029058">
    <property type="entry name" value="AB_hydrolase_fold"/>
</dbReference>
<sequence length="341" mass="39670">MHGSDVEPEWPIPAVFLLHGKGGSPEGTIKKLHIILEQRWPGLSFHRPLLPHHDPGVLCEISIEHLLDMDIPRHALLVGISLGGLVAAKLQEVGRDDLQVMAISSPTWADGLSLERSAQHRLAFYSSRDDVIASRTTNWPKIADFARDFEWLTHDSDRHLRQIARLCDWYLEGMLSDWIDRILNSSSTQQERDEIVWKSMAEAPQTTRNWRETPWSGERPQTFGEMGDVIKAGKDWEYAWSNWGHEFISRKDPRCLEEEPPLWFSKERRAMLAGVAEFFSHLYRLPMPSWIEKPEYFLLEPEYFTILMPDSEVGLYRMRARTPKEMLRRNVIFEARNMTLL</sequence>
<dbReference type="SUPFAM" id="SSF53474">
    <property type="entry name" value="alpha/beta-Hydrolases"/>
    <property type="match status" value="1"/>
</dbReference>
<protein>
    <submittedName>
        <fullName evidence="1">Uncharacterized protein</fullName>
    </submittedName>
</protein>
<gene>
    <name evidence="1" type="ORF">C7378_2437</name>
</gene>
<reference evidence="1 2" key="1">
    <citation type="submission" date="2019-03" db="EMBL/GenBank/DDBJ databases">
        <title>Genomic Encyclopedia of Type Strains, Phase IV (KMG-IV): sequencing the most valuable type-strain genomes for metagenomic binning, comparative biology and taxonomic classification.</title>
        <authorList>
            <person name="Goeker M."/>
        </authorList>
    </citation>
    <scope>NUCLEOTIDE SEQUENCE [LARGE SCALE GENOMIC DNA]</scope>
    <source>
        <strain evidence="1 2">DSM 103428</strain>
    </source>
</reference>
<dbReference type="EMBL" id="SMGK01000003">
    <property type="protein sequence ID" value="TCK72843.1"/>
    <property type="molecule type" value="Genomic_DNA"/>
</dbReference>
<organism evidence="1 2">
    <name type="scientific">Acidipila rosea</name>
    <dbReference type="NCBI Taxonomy" id="768535"/>
    <lineage>
        <taxon>Bacteria</taxon>
        <taxon>Pseudomonadati</taxon>
        <taxon>Acidobacteriota</taxon>
        <taxon>Terriglobia</taxon>
        <taxon>Terriglobales</taxon>
        <taxon>Acidobacteriaceae</taxon>
        <taxon>Acidipila</taxon>
    </lineage>
</organism>
<comment type="caution">
    <text evidence="1">The sequence shown here is derived from an EMBL/GenBank/DDBJ whole genome shotgun (WGS) entry which is preliminary data.</text>
</comment>
<evidence type="ECO:0000313" key="2">
    <source>
        <dbReference type="Proteomes" id="UP000295210"/>
    </source>
</evidence>
<dbReference type="AlphaFoldDB" id="A0A4R1L715"/>
<accession>A0A4R1L715</accession>
<proteinExistence type="predicted"/>
<dbReference type="Gene3D" id="3.40.50.1820">
    <property type="entry name" value="alpha/beta hydrolase"/>
    <property type="match status" value="1"/>
</dbReference>
<dbReference type="Proteomes" id="UP000295210">
    <property type="component" value="Unassembled WGS sequence"/>
</dbReference>